<name>A0ABW0J1N3_9HYPH</name>
<dbReference type="RefSeq" id="WP_377801797.1">
    <property type="nucleotide sequence ID" value="NZ_JBHSLW010000104.1"/>
</dbReference>
<gene>
    <name evidence="2" type="ORF">ACFPOB_29850</name>
</gene>
<comment type="caution">
    <text evidence="2">The sequence shown here is derived from an EMBL/GenBank/DDBJ whole genome shotgun (WGS) entry which is preliminary data.</text>
</comment>
<proteinExistence type="predicted"/>
<protein>
    <submittedName>
        <fullName evidence="2">DUF3768 domain-containing protein</fullName>
    </submittedName>
</protein>
<dbReference type="EMBL" id="JBHSLW010000104">
    <property type="protein sequence ID" value="MFC5423740.1"/>
    <property type="molecule type" value="Genomic_DNA"/>
</dbReference>
<keyword evidence="1" id="KW-1133">Transmembrane helix</keyword>
<accession>A0ABW0J1N3</accession>
<evidence type="ECO:0000313" key="3">
    <source>
        <dbReference type="Proteomes" id="UP001596053"/>
    </source>
</evidence>
<evidence type="ECO:0000313" key="2">
    <source>
        <dbReference type="EMBL" id="MFC5423740.1"/>
    </source>
</evidence>
<keyword evidence="3" id="KW-1185">Reference proteome</keyword>
<feature type="transmembrane region" description="Helical" evidence="1">
    <location>
        <begin position="24"/>
        <end position="48"/>
    </location>
</feature>
<organism evidence="2 3">
    <name type="scientific">Bosea eneae</name>
    <dbReference type="NCBI Taxonomy" id="151454"/>
    <lineage>
        <taxon>Bacteria</taxon>
        <taxon>Pseudomonadati</taxon>
        <taxon>Pseudomonadota</taxon>
        <taxon>Alphaproteobacteria</taxon>
        <taxon>Hyphomicrobiales</taxon>
        <taxon>Boseaceae</taxon>
        <taxon>Bosea</taxon>
    </lineage>
</organism>
<reference evidence="3" key="1">
    <citation type="journal article" date="2019" name="Int. J. Syst. Evol. Microbiol.">
        <title>The Global Catalogue of Microorganisms (GCM) 10K type strain sequencing project: providing services to taxonomists for standard genome sequencing and annotation.</title>
        <authorList>
            <consortium name="The Broad Institute Genomics Platform"/>
            <consortium name="The Broad Institute Genome Sequencing Center for Infectious Disease"/>
            <person name="Wu L."/>
            <person name="Ma J."/>
        </authorList>
    </citation>
    <scope>NUCLEOTIDE SEQUENCE [LARGE SCALE GENOMIC DNA]</scope>
    <source>
        <strain evidence="3">NCAIM B.01391</strain>
    </source>
</reference>
<keyword evidence="1" id="KW-0472">Membrane</keyword>
<dbReference type="Proteomes" id="UP001596053">
    <property type="component" value="Unassembled WGS sequence"/>
</dbReference>
<dbReference type="Pfam" id="PF12599">
    <property type="entry name" value="DUF3768"/>
    <property type="match status" value="1"/>
</dbReference>
<dbReference type="InterPro" id="IPR022243">
    <property type="entry name" value="DUF3768"/>
</dbReference>
<sequence length="114" mass="12658">MNNTERYQHAQIIRELNDLFRQSFIGGAVVVTASIAALGAVAQCAIVAKVRAFDAFDPDNDPFQEHDFGAIEHEGVTVFFKIDYFDRSMSLASEDPADPKLTTRVLTIMLASDY</sequence>
<keyword evidence="1" id="KW-0812">Transmembrane</keyword>
<evidence type="ECO:0000256" key="1">
    <source>
        <dbReference type="SAM" id="Phobius"/>
    </source>
</evidence>